<dbReference type="InterPro" id="IPR001647">
    <property type="entry name" value="HTH_TetR"/>
</dbReference>
<dbReference type="SUPFAM" id="SSF46689">
    <property type="entry name" value="Homeodomain-like"/>
    <property type="match status" value="1"/>
</dbReference>
<dbReference type="PROSITE" id="PS50977">
    <property type="entry name" value="HTH_TETR_2"/>
    <property type="match status" value="1"/>
</dbReference>
<dbReference type="InterPro" id="IPR050109">
    <property type="entry name" value="HTH-type_TetR-like_transc_reg"/>
</dbReference>
<proteinExistence type="predicted"/>
<evidence type="ECO:0000259" key="2">
    <source>
        <dbReference type="PROSITE" id="PS50977"/>
    </source>
</evidence>
<dbReference type="PANTHER" id="PTHR30055">
    <property type="entry name" value="HTH-TYPE TRANSCRIPTIONAL REGULATOR RUTR"/>
    <property type="match status" value="1"/>
</dbReference>
<evidence type="ECO:0000256" key="1">
    <source>
        <dbReference type="ARBA" id="ARBA00023125"/>
    </source>
</evidence>
<dbReference type="GO" id="GO:0000976">
    <property type="term" value="F:transcription cis-regulatory region binding"/>
    <property type="evidence" value="ECO:0007669"/>
    <property type="project" value="TreeGrafter"/>
</dbReference>
<organism evidence="3">
    <name type="scientific">freshwater metagenome</name>
    <dbReference type="NCBI Taxonomy" id="449393"/>
    <lineage>
        <taxon>unclassified sequences</taxon>
        <taxon>metagenomes</taxon>
        <taxon>ecological metagenomes</taxon>
    </lineage>
</organism>
<dbReference type="PANTHER" id="PTHR30055:SF226">
    <property type="entry name" value="HTH-TYPE TRANSCRIPTIONAL REGULATOR PKSA"/>
    <property type="match status" value="1"/>
</dbReference>
<dbReference type="InterPro" id="IPR009057">
    <property type="entry name" value="Homeodomain-like_sf"/>
</dbReference>
<feature type="domain" description="HTH tetR-type" evidence="2">
    <location>
        <begin position="14"/>
        <end position="72"/>
    </location>
</feature>
<dbReference type="AlphaFoldDB" id="A0A6J7P550"/>
<gene>
    <name evidence="3" type="ORF">UFOPK4043_00483</name>
</gene>
<reference evidence="3" key="1">
    <citation type="submission" date="2020-05" db="EMBL/GenBank/DDBJ databases">
        <authorList>
            <person name="Chiriac C."/>
            <person name="Salcher M."/>
            <person name="Ghai R."/>
            <person name="Kavagutti S V."/>
        </authorList>
    </citation>
    <scope>NUCLEOTIDE SEQUENCE</scope>
</reference>
<dbReference type="EMBL" id="CAFBPA010000052">
    <property type="protein sequence ID" value="CAB5000780.1"/>
    <property type="molecule type" value="Genomic_DNA"/>
</dbReference>
<keyword evidence="1" id="KW-0238">DNA-binding</keyword>
<protein>
    <submittedName>
        <fullName evidence="3">Unannotated protein</fullName>
    </submittedName>
</protein>
<dbReference type="GO" id="GO:0003700">
    <property type="term" value="F:DNA-binding transcription factor activity"/>
    <property type="evidence" value="ECO:0007669"/>
    <property type="project" value="TreeGrafter"/>
</dbReference>
<accession>A0A6J7P550</accession>
<sequence length="204" mass="21476">MPKINAPTVIEHRELRRADLLVAATALIRSGKAFTVAEVATQVGLSRSAVYEYYSSAADLIADVIVDELDSWAITLRTATTGIDDPNSLVDAWVTSVLTYVADGQHSLLKSAASIELPPARRAQVGEMHADLISPLMTALSGLGSPNPTQLAHYIWGTVQASIDRIETTGCDPVDEIQAVLNFIHGGLASSGSNASPGAPTPSE</sequence>
<evidence type="ECO:0000313" key="3">
    <source>
        <dbReference type="EMBL" id="CAB5000780.1"/>
    </source>
</evidence>
<dbReference type="Gene3D" id="1.10.357.10">
    <property type="entry name" value="Tetracycline Repressor, domain 2"/>
    <property type="match status" value="1"/>
</dbReference>
<name>A0A6J7P550_9ZZZZ</name>